<reference evidence="2" key="2">
    <citation type="submission" date="2015-01" db="EMBL/GenBank/DDBJ databases">
        <title>Evolutionary Origins and Diversification of the Mycorrhizal Mutualists.</title>
        <authorList>
            <consortium name="DOE Joint Genome Institute"/>
            <consortium name="Mycorrhizal Genomics Consortium"/>
            <person name="Kohler A."/>
            <person name="Kuo A."/>
            <person name="Nagy L.G."/>
            <person name="Floudas D."/>
            <person name="Copeland A."/>
            <person name="Barry K.W."/>
            <person name="Cichocki N."/>
            <person name="Veneault-Fourrey C."/>
            <person name="LaButti K."/>
            <person name="Lindquist E.A."/>
            <person name="Lipzen A."/>
            <person name="Lundell T."/>
            <person name="Morin E."/>
            <person name="Murat C."/>
            <person name="Riley R."/>
            <person name="Ohm R."/>
            <person name="Sun H."/>
            <person name="Tunlid A."/>
            <person name="Henrissat B."/>
            <person name="Grigoriev I.V."/>
            <person name="Hibbett D.S."/>
            <person name="Martin F."/>
        </authorList>
    </citation>
    <scope>NUCLEOTIDE SEQUENCE [LARGE SCALE GENOMIC DNA]</scope>
    <source>
        <strain evidence="2">LaAM-08-1</strain>
    </source>
</reference>
<name>A0A0C9WUI2_9AGAR</name>
<organism evidence="1 2">
    <name type="scientific">Laccaria amethystina LaAM-08-1</name>
    <dbReference type="NCBI Taxonomy" id="1095629"/>
    <lineage>
        <taxon>Eukaryota</taxon>
        <taxon>Fungi</taxon>
        <taxon>Dikarya</taxon>
        <taxon>Basidiomycota</taxon>
        <taxon>Agaricomycotina</taxon>
        <taxon>Agaricomycetes</taxon>
        <taxon>Agaricomycetidae</taxon>
        <taxon>Agaricales</taxon>
        <taxon>Agaricineae</taxon>
        <taxon>Hydnangiaceae</taxon>
        <taxon>Laccaria</taxon>
    </lineage>
</organism>
<accession>A0A0C9WUI2</accession>
<gene>
    <name evidence="1" type="ORF">K443DRAFT_505325</name>
</gene>
<sequence length="111" mass="12770">MSTTVFNEPNFESKAVEQLTQLYILGQNSLHTFQSRFEPSTLRNHHDRLPLHAMAEKAWRENPDVNPVDYPTNPLTSQKVAMFYNKCNKLLENVGDASTLIQCTYACRFCC</sequence>
<keyword evidence="2" id="KW-1185">Reference proteome</keyword>
<dbReference type="HOGENOM" id="CLU_2158836_0_0_1"/>
<proteinExistence type="predicted"/>
<evidence type="ECO:0000313" key="2">
    <source>
        <dbReference type="Proteomes" id="UP000054477"/>
    </source>
</evidence>
<dbReference type="Proteomes" id="UP000054477">
    <property type="component" value="Unassembled WGS sequence"/>
</dbReference>
<reference evidence="1 2" key="1">
    <citation type="submission" date="2014-04" db="EMBL/GenBank/DDBJ databases">
        <authorList>
            <consortium name="DOE Joint Genome Institute"/>
            <person name="Kuo A."/>
            <person name="Kohler A."/>
            <person name="Nagy L.G."/>
            <person name="Floudas D."/>
            <person name="Copeland A."/>
            <person name="Barry K.W."/>
            <person name="Cichocki N."/>
            <person name="Veneault-Fourrey C."/>
            <person name="LaButti K."/>
            <person name="Lindquist E.A."/>
            <person name="Lipzen A."/>
            <person name="Lundell T."/>
            <person name="Morin E."/>
            <person name="Murat C."/>
            <person name="Sun H."/>
            <person name="Tunlid A."/>
            <person name="Henrissat B."/>
            <person name="Grigoriev I.V."/>
            <person name="Hibbett D.S."/>
            <person name="Martin F."/>
            <person name="Nordberg H.P."/>
            <person name="Cantor M.N."/>
            <person name="Hua S.X."/>
        </authorList>
    </citation>
    <scope>NUCLEOTIDE SEQUENCE [LARGE SCALE GENOMIC DNA]</scope>
    <source>
        <strain evidence="1 2">LaAM-08-1</strain>
    </source>
</reference>
<evidence type="ECO:0000313" key="1">
    <source>
        <dbReference type="EMBL" id="KIK02870.1"/>
    </source>
</evidence>
<dbReference type="EMBL" id="KN838586">
    <property type="protein sequence ID" value="KIK02870.1"/>
    <property type="molecule type" value="Genomic_DNA"/>
</dbReference>
<protein>
    <submittedName>
        <fullName evidence="1">Uncharacterized protein</fullName>
    </submittedName>
</protein>
<dbReference type="AlphaFoldDB" id="A0A0C9WUI2"/>